<feature type="transmembrane region" description="Helical" evidence="1">
    <location>
        <begin position="62"/>
        <end position="84"/>
    </location>
</feature>
<keyword evidence="3" id="KW-1185">Reference proteome</keyword>
<organism evidence="2 3">
    <name type="scientific">Tychonema bourrellyi FEM_GT703</name>
    <dbReference type="NCBI Taxonomy" id="2040638"/>
    <lineage>
        <taxon>Bacteria</taxon>
        <taxon>Bacillati</taxon>
        <taxon>Cyanobacteriota</taxon>
        <taxon>Cyanophyceae</taxon>
        <taxon>Oscillatoriophycideae</taxon>
        <taxon>Oscillatoriales</taxon>
        <taxon>Microcoleaceae</taxon>
        <taxon>Tychonema</taxon>
    </lineage>
</organism>
<dbReference type="AlphaFoldDB" id="A0A2G4EZ85"/>
<proteinExistence type="predicted"/>
<dbReference type="EMBL" id="NXIB02000077">
    <property type="protein sequence ID" value="PHX54810.1"/>
    <property type="molecule type" value="Genomic_DNA"/>
</dbReference>
<comment type="caution">
    <text evidence="2">The sequence shown here is derived from an EMBL/GenBank/DDBJ whole genome shotgun (WGS) entry which is preliminary data.</text>
</comment>
<reference evidence="2" key="1">
    <citation type="submission" date="2017-10" db="EMBL/GenBank/DDBJ databases">
        <title>Draft genome sequence of the planktic cyanobacteria Tychonema bourrellyi isolated from alpine lentic freshwater.</title>
        <authorList>
            <person name="Tett A."/>
            <person name="Armanini F."/>
            <person name="Asnicar F."/>
            <person name="Boscaini A."/>
            <person name="Pasolli E."/>
            <person name="Zolfo M."/>
            <person name="Donati C."/>
            <person name="Salmaso N."/>
            <person name="Segata N."/>
        </authorList>
    </citation>
    <scope>NUCLEOTIDE SEQUENCE</scope>
    <source>
        <strain evidence="2">FEM_GT703</strain>
    </source>
</reference>
<evidence type="ECO:0000313" key="3">
    <source>
        <dbReference type="Proteomes" id="UP000226442"/>
    </source>
</evidence>
<feature type="transmembrane region" description="Helical" evidence="1">
    <location>
        <begin position="90"/>
        <end position="110"/>
    </location>
</feature>
<name>A0A2G4EZ85_9CYAN</name>
<accession>A0A2G4EZ85</accession>
<evidence type="ECO:0000256" key="1">
    <source>
        <dbReference type="SAM" id="Phobius"/>
    </source>
</evidence>
<protein>
    <submittedName>
        <fullName evidence="2">Uncharacterized protein</fullName>
    </submittedName>
</protein>
<sequence>MLQIIQENLSFSVSGVANRIFIMGEDSFELIIYGEFINPSVTLIFKEKEMSKSSSEEIGKKIAIGSAVAVGSLMVLGSIGSLVTANPVPVAAALKTAGAMLGFVGAGASGGSRRNS</sequence>
<keyword evidence="1" id="KW-0812">Transmembrane</keyword>
<evidence type="ECO:0000313" key="2">
    <source>
        <dbReference type="EMBL" id="PHX54810.1"/>
    </source>
</evidence>
<dbReference type="RefSeq" id="WP_143603795.1">
    <property type="nucleotide sequence ID" value="NZ_NXIB02000077.1"/>
</dbReference>
<dbReference type="Proteomes" id="UP000226442">
    <property type="component" value="Unassembled WGS sequence"/>
</dbReference>
<keyword evidence="1" id="KW-0472">Membrane</keyword>
<gene>
    <name evidence="2" type="ORF">CP500_014180</name>
</gene>
<keyword evidence="1" id="KW-1133">Transmembrane helix</keyword>